<dbReference type="EMBL" id="LSRX01000309">
    <property type="protein sequence ID" value="OLQ00969.1"/>
    <property type="molecule type" value="Genomic_DNA"/>
</dbReference>
<dbReference type="InterPro" id="IPR009291">
    <property type="entry name" value="Vps62"/>
</dbReference>
<gene>
    <name evidence="1" type="ORF">AK812_SmicGene16330</name>
</gene>
<comment type="caution">
    <text evidence="1">The sequence shown here is derived from an EMBL/GenBank/DDBJ whole genome shotgun (WGS) entry which is preliminary data.</text>
</comment>
<evidence type="ECO:0000313" key="1">
    <source>
        <dbReference type="EMBL" id="OLQ00969.1"/>
    </source>
</evidence>
<dbReference type="Proteomes" id="UP000186817">
    <property type="component" value="Unassembled WGS sequence"/>
</dbReference>
<organism evidence="1 2">
    <name type="scientific">Symbiodinium microadriaticum</name>
    <name type="common">Dinoflagellate</name>
    <name type="synonym">Zooxanthella microadriatica</name>
    <dbReference type="NCBI Taxonomy" id="2951"/>
    <lineage>
        <taxon>Eukaryota</taxon>
        <taxon>Sar</taxon>
        <taxon>Alveolata</taxon>
        <taxon>Dinophyceae</taxon>
        <taxon>Suessiales</taxon>
        <taxon>Symbiodiniaceae</taxon>
        <taxon>Symbiodinium</taxon>
    </lineage>
</organism>
<proteinExistence type="predicted"/>
<sequence>MQRITFPFLKTPFCSKRSCPSPVLAMSWHFLFLILAFADSASISCDQESAEDAFVQLSPAHARKRRTSESNLKIQLLGAFTGGKLCGQIVATPCTSPTLDVTDPVVSLCCERFSFRELGDVCEDFTPGCQAQKAACEMALFLCDDANPLLQPQFFVEPGTFPWNLGSQFSDMGGYNLNLWQALQNLTAICFGDGYEWLRSQSNYIKTRSGNVDRACQGIGQECELDPKSADSTEEGDESMERMQHILVESGTAAGGLVILAAMDFTPAGAIASQIFKTAMGLALGTTSGPPTNPCTYAGKDWGQCVWYQVRQYVERYVTSYVKEALEKYNEGQLEDRLRQIDTQVKRVKQDYRDQVRSNESLENVIEELQDLRSRLVGEAAWFLDSELLPQIFGISVTVQTLALSAGDLRTASSLMTLPASALCFAKALLKRGTYFMQNRMSELKATQVNRTSLRGDGHHWRYYYKGQFDAQCQTTEHDALKHSPYICDPGYGVSNAPHHTFPQNRQGEGECGVSQKHGNPRWKEWLCHQAYVRRVQQKIWARFVGSVVSLVELALNQSSMSKLPWVESSWVCSEGIVSNTVAALADLNNPYAGGGGAMVQMQAQCPFEVVTTYDFKESLSSKGSGDDMPLTMWSPKLQGQNEYFVGDVCQNNWKANLEFTNSFVLKLRQGHEDALQTPTGMLFVWNNHDTDSKDGHDFGIWTPECGKGYVAVGSVGENFLQNDNFGPGYDHSPWEGYWPGLMCVKEEYTESVSLDKWSWDWAGHGKYRGQLFVGKAYNTADGVLVNGPCHGQAGHDADDFKSYQVYQLKESLVKWCTVQPANSNY</sequence>
<dbReference type="AlphaFoldDB" id="A0A1Q9E0Q4"/>
<keyword evidence="2" id="KW-1185">Reference proteome</keyword>
<name>A0A1Q9E0Q4_SYMMI</name>
<dbReference type="Pfam" id="PF06101">
    <property type="entry name" value="Vps62"/>
    <property type="match status" value="1"/>
</dbReference>
<reference evidence="1 2" key="1">
    <citation type="submission" date="2016-02" db="EMBL/GenBank/DDBJ databases">
        <title>Genome analysis of coral dinoflagellate symbionts highlights evolutionary adaptations to a symbiotic lifestyle.</title>
        <authorList>
            <person name="Aranda M."/>
            <person name="Li Y."/>
            <person name="Liew Y.J."/>
            <person name="Baumgarten S."/>
            <person name="Simakov O."/>
            <person name="Wilson M."/>
            <person name="Piel J."/>
            <person name="Ashoor H."/>
            <person name="Bougouffa S."/>
            <person name="Bajic V.B."/>
            <person name="Ryu T."/>
            <person name="Ravasi T."/>
            <person name="Bayer T."/>
            <person name="Micklem G."/>
            <person name="Kim H."/>
            <person name="Bhak J."/>
            <person name="Lajeunesse T.C."/>
            <person name="Voolstra C.R."/>
        </authorList>
    </citation>
    <scope>NUCLEOTIDE SEQUENCE [LARGE SCALE GENOMIC DNA]</scope>
    <source>
        <strain evidence="1 2">CCMP2467</strain>
    </source>
</reference>
<evidence type="ECO:0000313" key="2">
    <source>
        <dbReference type="Proteomes" id="UP000186817"/>
    </source>
</evidence>
<accession>A0A1Q9E0Q4</accession>
<protein>
    <submittedName>
        <fullName evidence="1">Uncharacterized protein</fullName>
    </submittedName>
</protein>
<dbReference type="OrthoDB" id="406862at2759"/>